<dbReference type="AlphaFoldDB" id="A0A7I4XVE0"/>
<dbReference type="Pfam" id="PF13889">
    <property type="entry name" value="Chromosome_seg"/>
    <property type="match status" value="1"/>
</dbReference>
<dbReference type="SMART" id="SM01177">
    <property type="entry name" value="DUF4210"/>
    <property type="match status" value="1"/>
</dbReference>
<evidence type="ECO:0000313" key="4">
    <source>
        <dbReference type="Proteomes" id="UP000025227"/>
    </source>
</evidence>
<dbReference type="OMA" id="IRSHLHF"/>
<reference evidence="5" key="1">
    <citation type="submission" date="2020-12" db="UniProtKB">
        <authorList>
            <consortium name="WormBaseParasite"/>
        </authorList>
    </citation>
    <scope>IDENTIFICATION</scope>
    <source>
        <strain evidence="5">MHco3</strain>
    </source>
</reference>
<dbReference type="InterPro" id="IPR025261">
    <property type="entry name" value="Atos-like_cons_dom"/>
</dbReference>
<dbReference type="OrthoDB" id="8625101at2759"/>
<evidence type="ECO:0000313" key="5">
    <source>
        <dbReference type="WBParaSite" id="HCON_00016870-00001"/>
    </source>
</evidence>
<dbReference type="InterPro" id="IPR033473">
    <property type="entry name" value="Atos-like_C"/>
</dbReference>
<feature type="compositionally biased region" description="Low complexity" evidence="2">
    <location>
        <begin position="212"/>
        <end position="226"/>
    </location>
</feature>
<evidence type="ECO:0000256" key="2">
    <source>
        <dbReference type="SAM" id="MobiDB-lite"/>
    </source>
</evidence>
<dbReference type="WBParaSite" id="HCON_00016870-00001">
    <property type="protein sequence ID" value="HCON_00016870-00001"/>
    <property type="gene ID" value="HCON_00016870"/>
</dbReference>
<keyword evidence="4" id="KW-1185">Reference proteome</keyword>
<dbReference type="Proteomes" id="UP000025227">
    <property type="component" value="Unplaced"/>
</dbReference>
<dbReference type="InterPro" id="IPR051506">
    <property type="entry name" value="ATOS_Transcription_Regulators"/>
</dbReference>
<accession>A0A7I4XVE0</accession>
<dbReference type="Pfam" id="PF13915">
    <property type="entry name" value="DUF4210"/>
    <property type="match status" value="1"/>
</dbReference>
<feature type="region of interest" description="Disordered" evidence="2">
    <location>
        <begin position="202"/>
        <end position="231"/>
    </location>
</feature>
<feature type="domain" description="Atos-like conserved" evidence="3">
    <location>
        <begin position="327"/>
        <end position="386"/>
    </location>
</feature>
<sequence length="525" mass="58313">MSDELTYEIVQLIAAARTAVGGSSEGDEIKPRPIEKVQPNVVHIETIIVHSSCGEKCSRAVPIELWTIRREWNSQQMGLAPLFLKNAIRSHLHFSQLNAWISTLNGRMPDGVSCTYRIRQSANESNHTDSVTEHTFPVCRVDRQNILVVSVKYVKSERMPLPVGLCLTLGALPTDQWLVPSPVGSPTEDCPLTATTPETIAISSLKHKPRQSLSPPSSDGPSPKFSAIASVDDERPARRVLSASVLSPQEESRYDSHEIDLLANRLQTIQGERGRQRTKSGGSLFNKITGLPLHSSPAPLSRQRNSLSASDIVLPESRLPRHQPGSLLGNFEESALNGRLDPVKKLDGFKLQLAATGAFSSPHTSLSVTAYFFDLNDSETAPSPYLGTCSLESLGRRGYRIPKQGTIQATLFNPQDTVVKVFVVTYDMSDMPPSSQTFIRQRTFLGTDENLKAEKHLVNLIHFRLATDRRCRLYLHTDVRMLFSQNNTLDALNLELNGRVGQNSGRYRLIVETELPRHPRYSPKK</sequence>
<feature type="region of interest" description="Disordered" evidence="2">
    <location>
        <begin position="271"/>
        <end position="302"/>
    </location>
</feature>
<name>A0A7I4XVE0_HAECO</name>
<proteinExistence type="inferred from homology"/>
<comment type="similarity">
    <text evidence="1">Belongs to the ATOS family.</text>
</comment>
<evidence type="ECO:0000259" key="3">
    <source>
        <dbReference type="SMART" id="SM01177"/>
    </source>
</evidence>
<dbReference type="PANTHER" id="PTHR13199:SF11">
    <property type="entry name" value="PROTEIN ATOSSA"/>
    <property type="match status" value="1"/>
</dbReference>
<dbReference type="PANTHER" id="PTHR13199">
    <property type="entry name" value="GH03947P"/>
    <property type="match status" value="1"/>
</dbReference>
<evidence type="ECO:0000256" key="1">
    <source>
        <dbReference type="ARBA" id="ARBA00034497"/>
    </source>
</evidence>
<organism evidence="4 5">
    <name type="scientific">Haemonchus contortus</name>
    <name type="common">Barber pole worm</name>
    <dbReference type="NCBI Taxonomy" id="6289"/>
    <lineage>
        <taxon>Eukaryota</taxon>
        <taxon>Metazoa</taxon>
        <taxon>Ecdysozoa</taxon>
        <taxon>Nematoda</taxon>
        <taxon>Chromadorea</taxon>
        <taxon>Rhabditida</taxon>
        <taxon>Rhabditina</taxon>
        <taxon>Rhabditomorpha</taxon>
        <taxon>Strongyloidea</taxon>
        <taxon>Trichostrongylidae</taxon>
        <taxon>Haemonchus</taxon>
    </lineage>
</organism>
<protein>
    <submittedName>
        <fullName evidence="5">DUF4210 domain-containing protein</fullName>
    </submittedName>
</protein>